<accession>A0A4C1VSC5</accession>
<sequence length="74" mass="8351">MQSHPPGDPPLKPESVARTMLEPKTRGGLAPIPTVKRESNREWDRIGRRPAARSIDVKDEVTHCISARVKLRTR</sequence>
<reference evidence="2 3" key="1">
    <citation type="journal article" date="2019" name="Commun. Biol.">
        <title>The bagworm genome reveals a unique fibroin gene that provides high tensile strength.</title>
        <authorList>
            <person name="Kono N."/>
            <person name="Nakamura H."/>
            <person name="Ohtoshi R."/>
            <person name="Tomita M."/>
            <person name="Numata K."/>
            <person name="Arakawa K."/>
        </authorList>
    </citation>
    <scope>NUCLEOTIDE SEQUENCE [LARGE SCALE GENOMIC DNA]</scope>
</reference>
<evidence type="ECO:0000313" key="3">
    <source>
        <dbReference type="Proteomes" id="UP000299102"/>
    </source>
</evidence>
<keyword evidence="3" id="KW-1185">Reference proteome</keyword>
<organism evidence="2 3">
    <name type="scientific">Eumeta variegata</name>
    <name type="common">Bagworm moth</name>
    <name type="synonym">Eumeta japonica</name>
    <dbReference type="NCBI Taxonomy" id="151549"/>
    <lineage>
        <taxon>Eukaryota</taxon>
        <taxon>Metazoa</taxon>
        <taxon>Ecdysozoa</taxon>
        <taxon>Arthropoda</taxon>
        <taxon>Hexapoda</taxon>
        <taxon>Insecta</taxon>
        <taxon>Pterygota</taxon>
        <taxon>Neoptera</taxon>
        <taxon>Endopterygota</taxon>
        <taxon>Lepidoptera</taxon>
        <taxon>Glossata</taxon>
        <taxon>Ditrysia</taxon>
        <taxon>Tineoidea</taxon>
        <taxon>Psychidae</taxon>
        <taxon>Oiketicinae</taxon>
        <taxon>Eumeta</taxon>
    </lineage>
</organism>
<comment type="caution">
    <text evidence="2">The sequence shown here is derived from an EMBL/GenBank/DDBJ whole genome shotgun (WGS) entry which is preliminary data.</text>
</comment>
<dbReference type="EMBL" id="BGZK01000396">
    <property type="protein sequence ID" value="GBP41262.1"/>
    <property type="molecule type" value="Genomic_DNA"/>
</dbReference>
<feature type="compositionally biased region" description="Basic and acidic residues" evidence="1">
    <location>
        <begin position="35"/>
        <end position="45"/>
    </location>
</feature>
<gene>
    <name evidence="2" type="ORF">EVAR_32988_1</name>
</gene>
<dbReference type="AlphaFoldDB" id="A0A4C1VSC5"/>
<dbReference type="Proteomes" id="UP000299102">
    <property type="component" value="Unassembled WGS sequence"/>
</dbReference>
<evidence type="ECO:0000313" key="2">
    <source>
        <dbReference type="EMBL" id="GBP41262.1"/>
    </source>
</evidence>
<proteinExistence type="predicted"/>
<name>A0A4C1VSC5_EUMVA</name>
<evidence type="ECO:0000256" key="1">
    <source>
        <dbReference type="SAM" id="MobiDB-lite"/>
    </source>
</evidence>
<protein>
    <submittedName>
        <fullName evidence="2">Uncharacterized protein</fullName>
    </submittedName>
</protein>
<feature type="region of interest" description="Disordered" evidence="1">
    <location>
        <begin position="22"/>
        <end position="45"/>
    </location>
</feature>